<accession>A0ABZ0Z2X6</accession>
<dbReference type="Proteomes" id="UP001348805">
    <property type="component" value="Segment"/>
</dbReference>
<evidence type="ECO:0000313" key="1">
    <source>
        <dbReference type="EMBL" id="WQJ51375.1"/>
    </source>
</evidence>
<keyword evidence="2" id="KW-1185">Reference proteome</keyword>
<protein>
    <submittedName>
        <fullName evidence="1">Uncharacterized protein</fullName>
    </submittedName>
</protein>
<dbReference type="EMBL" id="OR769219">
    <property type="protein sequence ID" value="WQJ51375.1"/>
    <property type="molecule type" value="Genomic_DNA"/>
</dbReference>
<name>A0ABZ0Z2X6_9CAUD</name>
<sequence>MIDNSKEYIVCAAYLQTKNTAHRQYMIDTMNKDPKSIYHKPHDEVFDMRLGFRHPDIIYQFKDEINSFESDGGFMTSKGRYVDRIEAMKIAYECGQVTKEIALRNDDSNIKYWPLYSEDIY</sequence>
<dbReference type="Pfam" id="PF26092">
    <property type="entry name" value="T4_Y16D"/>
    <property type="match status" value="1"/>
</dbReference>
<evidence type="ECO:0000313" key="2">
    <source>
        <dbReference type="Proteomes" id="UP001348805"/>
    </source>
</evidence>
<reference evidence="1 2" key="1">
    <citation type="submission" date="2023-11" db="EMBL/GenBank/DDBJ databases">
        <authorList>
            <person name="Cook R."/>
            <person name="Crisci M."/>
            <person name="Pye H."/>
            <person name="Adriaenssens E."/>
            <person name="Santini J."/>
        </authorList>
    </citation>
    <scope>NUCLEOTIDE SEQUENCE [LARGE SCALE GENOMIC DNA]</scope>
    <source>
        <strain evidence="1">Lak_Megaphage_RVC_AP3_GC26</strain>
    </source>
</reference>
<proteinExistence type="predicted"/>
<dbReference type="InterPro" id="IPR058630">
    <property type="entry name" value="T4_Y16D"/>
</dbReference>
<organism evidence="1 2">
    <name type="scientific">phage Lak_Megaphage_RVC_AP3_GC26</name>
    <dbReference type="NCBI Taxonomy" id="3109225"/>
    <lineage>
        <taxon>Viruses</taxon>
        <taxon>Duplodnaviria</taxon>
        <taxon>Heunggongvirae</taxon>
        <taxon>Uroviricota</taxon>
        <taxon>Caudoviricetes</taxon>
        <taxon>Caudoviricetes code 15 clade</taxon>
    </lineage>
</organism>